<evidence type="ECO:0000313" key="3">
    <source>
        <dbReference type="Proteomes" id="UP000316213"/>
    </source>
</evidence>
<dbReference type="OrthoDB" id="290375at2"/>
<sequence length="88" mass="9693">MSTPETSAEFQHQSKPNVGHDMAGQARHTAERVANAASVYGHDAAQHFVREPARDLFSIAKDYAREKPDVAACWMFALGVVVGWKLKP</sequence>
<proteinExistence type="predicted"/>
<feature type="compositionally biased region" description="Polar residues" evidence="1">
    <location>
        <begin position="1"/>
        <end position="16"/>
    </location>
</feature>
<evidence type="ECO:0000256" key="1">
    <source>
        <dbReference type="SAM" id="MobiDB-lite"/>
    </source>
</evidence>
<dbReference type="Proteomes" id="UP000316213">
    <property type="component" value="Unassembled WGS sequence"/>
</dbReference>
<keyword evidence="3" id="KW-1185">Reference proteome</keyword>
<dbReference type="AlphaFoldDB" id="A0A5C6AUW1"/>
<gene>
    <name evidence="2" type="ORF">Pla100_01390</name>
</gene>
<dbReference type="RefSeq" id="WP_146575787.1">
    <property type="nucleotide sequence ID" value="NZ_SJPM01000001.1"/>
</dbReference>
<evidence type="ECO:0000313" key="2">
    <source>
        <dbReference type="EMBL" id="TWU03221.1"/>
    </source>
</evidence>
<accession>A0A5C6AUW1</accession>
<protein>
    <submittedName>
        <fullName evidence="2">Uncharacterized protein</fullName>
    </submittedName>
</protein>
<reference evidence="2 3" key="1">
    <citation type="submission" date="2019-02" db="EMBL/GenBank/DDBJ databases">
        <title>Deep-cultivation of Planctomycetes and their phenomic and genomic characterization uncovers novel biology.</title>
        <authorList>
            <person name="Wiegand S."/>
            <person name="Jogler M."/>
            <person name="Boedeker C."/>
            <person name="Pinto D."/>
            <person name="Vollmers J."/>
            <person name="Rivas-Marin E."/>
            <person name="Kohn T."/>
            <person name="Peeters S.H."/>
            <person name="Heuer A."/>
            <person name="Rast P."/>
            <person name="Oberbeckmann S."/>
            <person name="Bunk B."/>
            <person name="Jeske O."/>
            <person name="Meyerdierks A."/>
            <person name="Storesund J.E."/>
            <person name="Kallscheuer N."/>
            <person name="Luecker S."/>
            <person name="Lage O.M."/>
            <person name="Pohl T."/>
            <person name="Merkel B.J."/>
            <person name="Hornburger P."/>
            <person name="Mueller R.-W."/>
            <person name="Bruemmer F."/>
            <person name="Labrenz M."/>
            <person name="Spormann A.M."/>
            <person name="Op Den Camp H."/>
            <person name="Overmann J."/>
            <person name="Amann R."/>
            <person name="Jetten M.S.M."/>
            <person name="Mascher T."/>
            <person name="Medema M.H."/>
            <person name="Devos D.P."/>
            <person name="Kaster A.-K."/>
            <person name="Ovreas L."/>
            <person name="Rohde M."/>
            <person name="Galperin M.Y."/>
            <person name="Jogler C."/>
        </authorList>
    </citation>
    <scope>NUCLEOTIDE SEQUENCE [LARGE SCALE GENOMIC DNA]</scope>
    <source>
        <strain evidence="2 3">Pla100</strain>
    </source>
</reference>
<name>A0A5C6AUW1_9BACT</name>
<feature type="region of interest" description="Disordered" evidence="1">
    <location>
        <begin position="1"/>
        <end position="27"/>
    </location>
</feature>
<comment type="caution">
    <text evidence="2">The sequence shown here is derived from an EMBL/GenBank/DDBJ whole genome shotgun (WGS) entry which is preliminary data.</text>
</comment>
<dbReference type="EMBL" id="SJPM01000001">
    <property type="protein sequence ID" value="TWU03221.1"/>
    <property type="molecule type" value="Genomic_DNA"/>
</dbReference>
<organism evidence="2 3">
    <name type="scientific">Neorhodopirellula pilleata</name>
    <dbReference type="NCBI Taxonomy" id="2714738"/>
    <lineage>
        <taxon>Bacteria</taxon>
        <taxon>Pseudomonadati</taxon>
        <taxon>Planctomycetota</taxon>
        <taxon>Planctomycetia</taxon>
        <taxon>Pirellulales</taxon>
        <taxon>Pirellulaceae</taxon>
        <taxon>Neorhodopirellula</taxon>
    </lineage>
</organism>